<dbReference type="Pfam" id="PF18962">
    <property type="entry name" value="Por_Secre_tail"/>
    <property type="match status" value="1"/>
</dbReference>
<keyword evidence="5" id="KW-1185">Reference proteome</keyword>
<dbReference type="EMBL" id="JACIJO010000001">
    <property type="protein sequence ID" value="MBB6325743.1"/>
    <property type="molecule type" value="Genomic_DNA"/>
</dbReference>
<dbReference type="Proteomes" id="UP000588604">
    <property type="component" value="Unassembled WGS sequence"/>
</dbReference>
<comment type="caution">
    <text evidence="4">The sequence shown here is derived from an EMBL/GenBank/DDBJ whole genome shotgun (WGS) entry which is preliminary data.</text>
</comment>
<proteinExistence type="predicted"/>
<dbReference type="InterPro" id="IPR029052">
    <property type="entry name" value="Metallo-depent_PP-like"/>
</dbReference>
<dbReference type="Gene3D" id="2.60.40.10">
    <property type="entry name" value="Immunoglobulins"/>
    <property type="match status" value="1"/>
</dbReference>
<name>A0A841MG06_9BACT</name>
<organism evidence="4 5">
    <name type="scientific">Algoriphagus iocasae</name>
    <dbReference type="NCBI Taxonomy" id="1836499"/>
    <lineage>
        <taxon>Bacteria</taxon>
        <taxon>Pseudomonadati</taxon>
        <taxon>Bacteroidota</taxon>
        <taxon>Cytophagia</taxon>
        <taxon>Cytophagales</taxon>
        <taxon>Cyclobacteriaceae</taxon>
        <taxon>Algoriphagus</taxon>
    </lineage>
</organism>
<sequence length="1240" mass="137749">MRKRFLLGIIVVLVLGTSWNFFEVNPFRIYPYIQVYGERKVQITWFSNSLTSSSIKIVDQSGSTLLNQAVESKSMPELYYTNAEKNQVLNGLEQGSWIGSEESFKYQIQISLPPGKNISYTVELGGQSFSEQFISPPSKESWDKIRFIALADSETDPRGRVTNRAWYPGTPLFRPITTVPELWKQKFGSTVEQGIELPNYMLTEEKGYRENLKIVNDRSPDFIVMPGDLVQGAGYQPGWDEFFRQNAGELGKGLSQYAIIPALGNWESFGAINGGYEFNERGAYLPILGRSRFHAYFETPSSDPLQKHRQSYYRSDYGPVTILTLDSSNGTPDQHPSDFDGQTKLTGKEFTEPGTDTQENYTASKYVSNGGKDLSSFGPGSDQYLWLEANLKAASEAGQLIFVQYHHIAFSSGEHGVPLNHELSIGQVGTPLQVLNPLLEQYGVIAVFSGHDELFERSFVDEDGDGKGIMYYDVGVAGDGMRGEKRDWLGNPLNTLDYNPYRKWTADQSEAEIWNTTGTNPVLVDGGKHYGHLEVNLEKVTEGENQFANIRFTPVYAFPVLDQNYNLLRVERRVYKDEIQLKIPLRVIEEAPVFKEELTLKLDADGKVISKASDYFTSGYSENYVYDFSRSLTYSCDDLGLNEVQVKIKSEGVVKWEGTVKVNVLDDIKPTLVLKEFVGSLDVTQSNKFEILREHIISSFSDNCGNDLEINFSPKTVGCEDLNEVIQVEVSVKDKSGNTTSGVTTVRIEKAQSKKISINGASSGVIGSEIQLELGSEFSYSVLGWYKGDDLISTSTSKSFKVTESGIYSAQILPVNGCPVFTDSKEVKFTEDPGTGEKPYPHLKERIELPLNENGLAELSKGNIFISAPSNDLIITLSKNVFKCEDLGENTVQVTIKDSKGNTWEESILVKVEDNLPPVLVTKNIEVELDLTKGEVALKAEDFVSQLTDNCEVKELTINKTSLNCEHIGKEVQVELRAVDIAGNVTEKTAIVTVKSLVTKPVTISGPESICIGENGEIKLSSDAAFEVVRWRRNGVELEGQIGKTLAIETGGVYHAVIRYEGGCLFETEKLEVKAFEKPEGEIVEDGNILRAPEGDFEYQWFRNGELIPGETKRAITLNQMGIYTVELTNEAGCKTKLGPVEVTISGLINGTVLSRELKIYPNPVSSEVSIESTGDLEFIPNTWEVFDMNGKALKQNINLLSESPTKITLDVSAIANGTYLISVQGLDQQVFLGRILKIK</sequence>
<dbReference type="PANTHER" id="PTHR22953">
    <property type="entry name" value="ACID PHOSPHATASE RELATED"/>
    <property type="match status" value="1"/>
</dbReference>
<dbReference type="PANTHER" id="PTHR22953:SF153">
    <property type="entry name" value="PURPLE ACID PHOSPHATASE"/>
    <property type="match status" value="1"/>
</dbReference>
<dbReference type="Gene3D" id="3.60.21.10">
    <property type="match status" value="1"/>
</dbReference>
<dbReference type="NCBIfam" id="TIGR04183">
    <property type="entry name" value="Por_Secre_tail"/>
    <property type="match status" value="1"/>
</dbReference>
<accession>A0A841MG06</accession>
<evidence type="ECO:0000313" key="5">
    <source>
        <dbReference type="Proteomes" id="UP000588604"/>
    </source>
</evidence>
<keyword evidence="1" id="KW-0732">Signal</keyword>
<feature type="domain" description="Secretion system C-terminal sorting" evidence="3">
    <location>
        <begin position="1160"/>
        <end position="1230"/>
    </location>
</feature>
<dbReference type="GO" id="GO:0003993">
    <property type="term" value="F:acid phosphatase activity"/>
    <property type="evidence" value="ECO:0007669"/>
    <property type="project" value="InterPro"/>
</dbReference>
<protein>
    <submittedName>
        <fullName evidence="4">3',5'-cyclic AMP phosphodiesterase CpdA</fullName>
    </submittedName>
</protein>
<dbReference type="RefSeq" id="WP_184494236.1">
    <property type="nucleotide sequence ID" value="NZ_JACIJO010000001.1"/>
</dbReference>
<dbReference type="InterPro" id="IPR013783">
    <property type="entry name" value="Ig-like_fold"/>
</dbReference>
<dbReference type="SUPFAM" id="SSF56300">
    <property type="entry name" value="Metallo-dependent phosphatases"/>
    <property type="match status" value="1"/>
</dbReference>
<evidence type="ECO:0000259" key="3">
    <source>
        <dbReference type="Pfam" id="PF18962"/>
    </source>
</evidence>
<evidence type="ECO:0000259" key="2">
    <source>
        <dbReference type="Pfam" id="PF00149"/>
    </source>
</evidence>
<dbReference type="InterPro" id="IPR026444">
    <property type="entry name" value="Secre_tail"/>
</dbReference>
<evidence type="ECO:0000256" key="1">
    <source>
        <dbReference type="ARBA" id="ARBA00022729"/>
    </source>
</evidence>
<dbReference type="InterPro" id="IPR039331">
    <property type="entry name" value="PAPs-like"/>
</dbReference>
<dbReference type="Pfam" id="PF00149">
    <property type="entry name" value="Metallophos"/>
    <property type="match status" value="1"/>
</dbReference>
<gene>
    <name evidence="4" type="ORF">FHS59_001358</name>
</gene>
<feature type="domain" description="Calcineurin-like phosphoesterase" evidence="2">
    <location>
        <begin position="212"/>
        <end position="452"/>
    </location>
</feature>
<dbReference type="InterPro" id="IPR004843">
    <property type="entry name" value="Calcineurin-like_PHP"/>
</dbReference>
<dbReference type="AlphaFoldDB" id="A0A841MG06"/>
<evidence type="ECO:0000313" key="4">
    <source>
        <dbReference type="EMBL" id="MBB6325743.1"/>
    </source>
</evidence>
<reference evidence="4 5" key="1">
    <citation type="submission" date="2020-08" db="EMBL/GenBank/DDBJ databases">
        <title>Genomic Encyclopedia of Type Strains, Phase IV (KMG-IV): sequencing the most valuable type-strain genomes for metagenomic binning, comparative biology and taxonomic classification.</title>
        <authorList>
            <person name="Goeker M."/>
        </authorList>
    </citation>
    <scope>NUCLEOTIDE SEQUENCE [LARGE SCALE GENOMIC DNA]</scope>
    <source>
        <strain evidence="4 5">DSM 102044</strain>
    </source>
</reference>